<dbReference type="AlphaFoldDB" id="A0A4R7NZ91"/>
<keyword evidence="3" id="KW-0378">Hydrolase</keyword>
<gene>
    <name evidence="3" type="ORF">DFR24_3704</name>
</gene>
<organism evidence="3 4">
    <name type="scientific">Panacagrimonas perspica</name>
    <dbReference type="NCBI Taxonomy" id="381431"/>
    <lineage>
        <taxon>Bacteria</taxon>
        <taxon>Pseudomonadati</taxon>
        <taxon>Pseudomonadota</taxon>
        <taxon>Gammaproteobacteria</taxon>
        <taxon>Nevskiales</taxon>
        <taxon>Nevskiaceae</taxon>
        <taxon>Panacagrimonas</taxon>
    </lineage>
</organism>
<name>A0A4R7NZ91_9GAMM</name>
<dbReference type="Pfam" id="PF01230">
    <property type="entry name" value="HIT"/>
    <property type="match status" value="1"/>
</dbReference>
<comment type="caution">
    <text evidence="3">The sequence shown here is derived from an EMBL/GenBank/DDBJ whole genome shotgun (WGS) entry which is preliminary data.</text>
</comment>
<protein>
    <submittedName>
        <fullName evidence="3">Diadenosine tetraphosphate (Ap4A) HIT family hydrolase</fullName>
    </submittedName>
</protein>
<dbReference type="Proteomes" id="UP000295341">
    <property type="component" value="Unassembled WGS sequence"/>
</dbReference>
<evidence type="ECO:0000256" key="1">
    <source>
        <dbReference type="PROSITE-ProRule" id="PRU00464"/>
    </source>
</evidence>
<sequence length="140" mass="15722">MDFELHPRLAADTFVLGQWPLCTLLLMNDAQYPWCILVPRRAGLREIHDLPDADQQQLLRESSALGRALMQAFGGFKLNVAALGNVVAQLHVHHIVRFDGDPAWPAPVWGKHPARPYTDAERRTFVERLAAHVTDAQLAL</sequence>
<accession>A0A4R7NZ91</accession>
<reference evidence="3 4" key="1">
    <citation type="submission" date="2019-03" db="EMBL/GenBank/DDBJ databases">
        <title>Genomic Encyclopedia of Type Strains, Phase IV (KMG-IV): sequencing the most valuable type-strain genomes for metagenomic binning, comparative biology and taxonomic classification.</title>
        <authorList>
            <person name="Goeker M."/>
        </authorList>
    </citation>
    <scope>NUCLEOTIDE SEQUENCE [LARGE SCALE GENOMIC DNA]</scope>
    <source>
        <strain evidence="3 4">DSM 26377</strain>
    </source>
</reference>
<evidence type="ECO:0000313" key="3">
    <source>
        <dbReference type="EMBL" id="TDU26675.1"/>
    </source>
</evidence>
<dbReference type="EMBL" id="SOBT01000010">
    <property type="protein sequence ID" value="TDU26675.1"/>
    <property type="molecule type" value="Genomic_DNA"/>
</dbReference>
<dbReference type="OrthoDB" id="9799145at2"/>
<dbReference type="InterPro" id="IPR036265">
    <property type="entry name" value="HIT-like_sf"/>
</dbReference>
<comment type="caution">
    <text evidence="1">Lacks conserved residue(s) required for the propagation of feature annotation.</text>
</comment>
<dbReference type="SUPFAM" id="SSF54197">
    <property type="entry name" value="HIT-like"/>
    <property type="match status" value="1"/>
</dbReference>
<feature type="domain" description="HIT" evidence="2">
    <location>
        <begin position="36"/>
        <end position="104"/>
    </location>
</feature>
<dbReference type="GO" id="GO:0016787">
    <property type="term" value="F:hydrolase activity"/>
    <property type="evidence" value="ECO:0007669"/>
    <property type="project" value="UniProtKB-KW"/>
</dbReference>
<dbReference type="RefSeq" id="WP_133882854.1">
    <property type="nucleotide sequence ID" value="NZ_MWIN01000007.1"/>
</dbReference>
<dbReference type="InterPro" id="IPR026026">
    <property type="entry name" value="HIT_Hint"/>
</dbReference>
<dbReference type="InterPro" id="IPR011146">
    <property type="entry name" value="HIT-like"/>
</dbReference>
<evidence type="ECO:0000313" key="4">
    <source>
        <dbReference type="Proteomes" id="UP000295341"/>
    </source>
</evidence>
<dbReference type="PIRSF" id="PIRSF000714">
    <property type="entry name" value="HIT"/>
    <property type="match status" value="1"/>
</dbReference>
<keyword evidence="4" id="KW-1185">Reference proteome</keyword>
<dbReference type="PROSITE" id="PS51084">
    <property type="entry name" value="HIT_2"/>
    <property type="match status" value="1"/>
</dbReference>
<proteinExistence type="predicted"/>
<dbReference type="Gene3D" id="3.30.428.10">
    <property type="entry name" value="HIT-like"/>
    <property type="match status" value="1"/>
</dbReference>
<evidence type="ECO:0000259" key="2">
    <source>
        <dbReference type="PROSITE" id="PS51084"/>
    </source>
</evidence>